<dbReference type="OrthoDB" id="2500275at2759"/>
<name>A0A2S4VDZ2_9BASI</name>
<evidence type="ECO:0000256" key="2">
    <source>
        <dbReference type="ARBA" id="ARBA00023157"/>
    </source>
</evidence>
<protein>
    <recommendedName>
        <fullName evidence="5">Cutinase</fullName>
    </recommendedName>
</protein>
<evidence type="ECO:0000256" key="1">
    <source>
        <dbReference type="ARBA" id="ARBA00022801"/>
    </source>
</evidence>
<dbReference type="PANTHER" id="PTHR33630">
    <property type="entry name" value="CUTINASE RV1984C-RELATED-RELATED"/>
    <property type="match status" value="1"/>
</dbReference>
<dbReference type="Pfam" id="PF01083">
    <property type="entry name" value="Cutinase"/>
    <property type="match status" value="1"/>
</dbReference>
<dbReference type="Gene3D" id="3.40.50.1820">
    <property type="entry name" value="alpha/beta hydrolase"/>
    <property type="match status" value="1"/>
</dbReference>
<dbReference type="InterPro" id="IPR029058">
    <property type="entry name" value="AB_hydrolase_fold"/>
</dbReference>
<dbReference type="PANTHER" id="PTHR33630:SF9">
    <property type="entry name" value="CUTINASE 4"/>
    <property type="match status" value="1"/>
</dbReference>
<reference evidence="4" key="3">
    <citation type="journal article" date="2018" name="Mol. Plant Microbe Interact.">
        <title>Genome sequence resources for the wheat stripe rust pathogen (Puccinia striiformis f. sp. tritici) and the barley stripe rust pathogen (Puccinia striiformis f. sp. hordei).</title>
        <authorList>
            <person name="Xia C."/>
            <person name="Wang M."/>
            <person name="Yin C."/>
            <person name="Cornejo O.E."/>
            <person name="Hulbert S.H."/>
            <person name="Chen X."/>
        </authorList>
    </citation>
    <scope>NUCLEOTIDE SEQUENCE [LARGE SCALE GENOMIC DNA]</scope>
    <source>
        <strain evidence="4">93TX-2</strain>
    </source>
</reference>
<dbReference type="EMBL" id="PKSM01000145">
    <property type="protein sequence ID" value="POW07640.1"/>
    <property type="molecule type" value="Genomic_DNA"/>
</dbReference>
<reference evidence="3 4" key="1">
    <citation type="submission" date="2017-12" db="EMBL/GenBank/DDBJ databases">
        <title>Gene loss provides genomic basis for host adaptation in cereal stripe rust fungi.</title>
        <authorList>
            <person name="Xia C."/>
        </authorList>
    </citation>
    <scope>NUCLEOTIDE SEQUENCE [LARGE SCALE GENOMIC DNA]</scope>
    <source>
        <strain evidence="3 4">93TX-2</strain>
    </source>
</reference>
<accession>A0A2S4VDZ2</accession>
<keyword evidence="2" id="KW-1015">Disulfide bond</keyword>
<dbReference type="SUPFAM" id="SSF53474">
    <property type="entry name" value="alpha/beta-Hydrolases"/>
    <property type="match status" value="1"/>
</dbReference>
<evidence type="ECO:0008006" key="5">
    <source>
        <dbReference type="Google" id="ProtNLM"/>
    </source>
</evidence>
<gene>
    <name evidence="3" type="ORF">PSHT_09879</name>
</gene>
<keyword evidence="1" id="KW-0378">Hydrolase</keyword>
<sequence>MNRKNRRRFDTSEESILEYAPLQPQELSFPRQFRRHGCSGRGWPIGKQGNHLTNARGTGEAQTTGSIAYNKLYQKVMAAIPGGAKEELTYSSSADYTITVSQGSQTEVRFMTDQLSKCPQTVFVLVGYSKGVSEAKSHAPLYNFDIGPDINFRNFRANSPEQAMVTTQTLINKSIPQDKIAAVALFGNPYFTPGLPQDKCGATTGVGSAAIAGLKIPDGLADRVYDCCVPGDSVCQTFGTIIAHLSYSGQPQEDATQFVIQKLKARIAVAN</sequence>
<reference evidence="4" key="2">
    <citation type="journal article" date="2018" name="BMC Genomics">
        <title>Genomic insights into host adaptation between the wheat stripe rust pathogen (Puccinia striiformis f. sp. tritici) and the barley stripe rust pathogen (Puccinia striiformis f. sp. hordei).</title>
        <authorList>
            <person name="Xia C."/>
            <person name="Wang M."/>
            <person name="Yin C."/>
            <person name="Cornejo O.E."/>
            <person name="Hulbert S.H."/>
            <person name="Chen X."/>
        </authorList>
    </citation>
    <scope>NUCLEOTIDE SEQUENCE [LARGE SCALE GENOMIC DNA]</scope>
    <source>
        <strain evidence="4">93TX-2</strain>
    </source>
</reference>
<keyword evidence="4" id="KW-1185">Reference proteome</keyword>
<organism evidence="3 4">
    <name type="scientific">Puccinia striiformis</name>
    <dbReference type="NCBI Taxonomy" id="27350"/>
    <lineage>
        <taxon>Eukaryota</taxon>
        <taxon>Fungi</taxon>
        <taxon>Dikarya</taxon>
        <taxon>Basidiomycota</taxon>
        <taxon>Pucciniomycotina</taxon>
        <taxon>Pucciniomycetes</taxon>
        <taxon>Pucciniales</taxon>
        <taxon>Pucciniaceae</taxon>
        <taxon>Puccinia</taxon>
    </lineage>
</organism>
<comment type="caution">
    <text evidence="3">The sequence shown here is derived from an EMBL/GenBank/DDBJ whole genome shotgun (WGS) entry which is preliminary data.</text>
</comment>
<dbReference type="GO" id="GO:0052689">
    <property type="term" value="F:carboxylic ester hydrolase activity"/>
    <property type="evidence" value="ECO:0007669"/>
    <property type="project" value="UniProtKB-ARBA"/>
</dbReference>
<dbReference type="VEuPathDB" id="FungiDB:PSHT_09879"/>
<evidence type="ECO:0000313" key="4">
    <source>
        <dbReference type="Proteomes" id="UP000238274"/>
    </source>
</evidence>
<dbReference type="VEuPathDB" id="FungiDB:PSTT_09501"/>
<proteinExistence type="predicted"/>
<dbReference type="Proteomes" id="UP000238274">
    <property type="component" value="Unassembled WGS sequence"/>
</dbReference>
<dbReference type="AlphaFoldDB" id="A0A2S4VDZ2"/>
<dbReference type="InterPro" id="IPR000675">
    <property type="entry name" value="Cutinase/axe"/>
</dbReference>
<evidence type="ECO:0000313" key="3">
    <source>
        <dbReference type="EMBL" id="POW07640.1"/>
    </source>
</evidence>
<dbReference type="SMART" id="SM01110">
    <property type="entry name" value="Cutinase"/>
    <property type="match status" value="1"/>
</dbReference>